<comment type="caution">
    <text evidence="1">The sequence shown here is derived from an EMBL/GenBank/DDBJ whole genome shotgun (WGS) entry which is preliminary data.</text>
</comment>
<dbReference type="InterPro" id="IPR011250">
    <property type="entry name" value="OMP/PagP_B-barrel"/>
</dbReference>
<evidence type="ECO:0008006" key="3">
    <source>
        <dbReference type="Google" id="ProtNLM"/>
    </source>
</evidence>
<protein>
    <recommendedName>
        <fullName evidence="3">Outer membrane protein beta-barrel domain-containing protein</fullName>
    </recommendedName>
</protein>
<dbReference type="RefSeq" id="WP_115834417.1">
    <property type="nucleotide sequence ID" value="NZ_QNUL01000053.1"/>
</dbReference>
<dbReference type="Proteomes" id="UP000256373">
    <property type="component" value="Unassembled WGS sequence"/>
</dbReference>
<dbReference type="AlphaFoldDB" id="A0A3D8Y2I7"/>
<dbReference type="SUPFAM" id="SSF56925">
    <property type="entry name" value="OMPA-like"/>
    <property type="match status" value="1"/>
</dbReference>
<gene>
    <name evidence="1" type="ORF">DSL64_28705</name>
</gene>
<accession>A0A3D8Y2I7</accession>
<keyword evidence="2" id="KW-1185">Reference proteome</keyword>
<dbReference type="EMBL" id="QNUL01000053">
    <property type="protein sequence ID" value="REA54980.1"/>
    <property type="molecule type" value="Genomic_DNA"/>
</dbReference>
<proteinExistence type="predicted"/>
<organism evidence="1 2">
    <name type="scientific">Dyadobacter luteus</name>
    <dbReference type="NCBI Taxonomy" id="2259619"/>
    <lineage>
        <taxon>Bacteria</taxon>
        <taxon>Pseudomonadati</taxon>
        <taxon>Bacteroidota</taxon>
        <taxon>Cytophagia</taxon>
        <taxon>Cytophagales</taxon>
        <taxon>Spirosomataceae</taxon>
        <taxon>Dyadobacter</taxon>
    </lineage>
</organism>
<evidence type="ECO:0000313" key="1">
    <source>
        <dbReference type="EMBL" id="REA54980.1"/>
    </source>
</evidence>
<reference evidence="1 2" key="1">
    <citation type="submission" date="2018-07" db="EMBL/GenBank/DDBJ databases">
        <title>Dyadobacter roseus sp. nov., isolated from rose rhizosphere soil.</title>
        <authorList>
            <person name="Chen L."/>
        </authorList>
    </citation>
    <scope>NUCLEOTIDE SEQUENCE [LARGE SCALE GENOMIC DNA]</scope>
    <source>
        <strain evidence="1 2">RS19</strain>
    </source>
</reference>
<dbReference type="OrthoDB" id="979407at2"/>
<name>A0A3D8Y2I7_9BACT</name>
<sequence length="293" mass="33143">MIIFSGSKAMAQDLIVTNVGDSISCDIRKETRTEVHFSYLRYNQNIVRTLGKDRISAVVRGFYVNDSIRSAEINSVVPYKELQTNSSDQGMESTMSHDTATWTKWQAGIHVGYARRLFRSAISATDYERLYDQKLKPGISAGAEAFYFPWKSVGFGLRYDFYLNRAERDIKTHDKVNIQFLGLGVAHRKIFSNRSTSLLTSFLVGYQPYHNAARHIGQDYKLNANTMGWAVSVGLDHRISQKLAIGLSGSCMMGSIFKFRKTYKGHTEVVNLSHHEQEDLSRASVSLALKFVK</sequence>
<evidence type="ECO:0000313" key="2">
    <source>
        <dbReference type="Proteomes" id="UP000256373"/>
    </source>
</evidence>